<evidence type="ECO:0000259" key="2">
    <source>
        <dbReference type="Pfam" id="PF16841"/>
    </source>
</evidence>
<proteinExistence type="predicted"/>
<dbReference type="Pfam" id="PF16841">
    <property type="entry name" value="CBM60"/>
    <property type="match status" value="1"/>
</dbReference>
<dbReference type="EMBL" id="CP039865">
    <property type="protein sequence ID" value="QCK88909.1"/>
    <property type="molecule type" value="Genomic_DNA"/>
</dbReference>
<protein>
    <recommendedName>
        <fullName evidence="2">Carbohydrate binding module xylan-binding domain-containing protein</fullName>
    </recommendedName>
</protein>
<dbReference type="KEGG" id="paqt:E8L99_21835"/>
<feature type="domain" description="Carbohydrate binding module xylan-binding" evidence="2">
    <location>
        <begin position="110"/>
        <end position="195"/>
    </location>
</feature>
<accession>A0A4D7QU63</accession>
<evidence type="ECO:0000313" key="4">
    <source>
        <dbReference type="Proteomes" id="UP000298588"/>
    </source>
</evidence>
<reference evidence="3 4" key="1">
    <citation type="submission" date="2019-04" db="EMBL/GenBank/DDBJ databases">
        <title>Phreatobacter aquaticus sp. nov.</title>
        <authorList>
            <person name="Choi A."/>
            <person name="Baek K."/>
        </authorList>
    </citation>
    <scope>NUCLEOTIDE SEQUENCE [LARGE SCALE GENOMIC DNA]</scope>
    <source>
        <strain evidence="3 4">NMCR1094</strain>
    </source>
</reference>
<dbReference type="OrthoDB" id="7279826at2"/>
<feature type="region of interest" description="Disordered" evidence="1">
    <location>
        <begin position="44"/>
        <end position="106"/>
    </location>
</feature>
<gene>
    <name evidence="3" type="ORF">E8L99_21835</name>
</gene>
<dbReference type="AlphaFoldDB" id="A0A4D7QU63"/>
<dbReference type="Gene3D" id="2.60.60.40">
    <property type="match status" value="1"/>
</dbReference>
<keyword evidence="4" id="KW-1185">Reference proteome</keyword>
<name>A0A4D7QU63_9HYPH</name>
<dbReference type="InterPro" id="IPR031768">
    <property type="entry name" value="CBM60_xylan-bd"/>
</dbReference>
<organism evidence="3 4">
    <name type="scientific">Phreatobacter aquaticus</name>
    <dbReference type="NCBI Taxonomy" id="2570229"/>
    <lineage>
        <taxon>Bacteria</taxon>
        <taxon>Pseudomonadati</taxon>
        <taxon>Pseudomonadota</taxon>
        <taxon>Alphaproteobacteria</taxon>
        <taxon>Hyphomicrobiales</taxon>
        <taxon>Phreatobacteraceae</taxon>
        <taxon>Phreatobacter</taxon>
    </lineage>
</organism>
<dbReference type="Proteomes" id="UP000298588">
    <property type="component" value="Chromosome"/>
</dbReference>
<sequence>MINDRWDGTPDTDRNLYLEGVTYNGVVDAEGVLGNLVGQSFHFIDTAGTPTDPTPTDPTPTDPTPTDPTPTDPTPTDPTPTDPTPTDPTPTDPTPTDPSTTTIGSGTDSLVLRLSEDAYLGDAQFAVYVDGVQIGGTLTAHASHRAGEAELVTVLGNWSAGDHTVLIRMLNDRWDGTPDTDRNLYLENATYNGASVSGSSLGNLIGQSFHFIDI</sequence>
<feature type="compositionally biased region" description="Pro residues" evidence="1">
    <location>
        <begin position="52"/>
        <end position="96"/>
    </location>
</feature>
<evidence type="ECO:0000313" key="3">
    <source>
        <dbReference type="EMBL" id="QCK88909.1"/>
    </source>
</evidence>
<evidence type="ECO:0000256" key="1">
    <source>
        <dbReference type="SAM" id="MobiDB-lite"/>
    </source>
</evidence>